<reference evidence="2" key="4">
    <citation type="submission" date="2025-09" db="UniProtKB">
        <authorList>
            <consortium name="Ensembl"/>
        </authorList>
    </citation>
    <scope>IDENTIFICATION</scope>
    <source>
        <strain evidence="2">HSOK</strain>
    </source>
</reference>
<protein>
    <submittedName>
        <fullName evidence="2">Heat shock transcription factor 2 binding protein</fullName>
    </submittedName>
</protein>
<dbReference type="Ensembl" id="ENSORLT00015023531.1">
    <property type="protein sequence ID" value="ENSORLP00015015570.1"/>
    <property type="gene ID" value="ENSORLG00015016494.1"/>
</dbReference>
<feature type="coiled-coil region" evidence="1">
    <location>
        <begin position="66"/>
        <end position="100"/>
    </location>
</feature>
<dbReference type="Gene3D" id="1.25.10.10">
    <property type="entry name" value="Leucine-rich Repeat Variant"/>
    <property type="match status" value="1"/>
</dbReference>
<accession>A0A3P9I6M2</accession>
<dbReference type="InterPro" id="IPR039584">
    <property type="entry name" value="HSF2BP"/>
</dbReference>
<dbReference type="PANTHER" id="PTHR15434">
    <property type="entry name" value="HEAT SHOCK FACTOR 2-BINDING PROTEIN"/>
    <property type="match status" value="1"/>
</dbReference>
<keyword evidence="1" id="KW-0175">Coiled coil</keyword>
<evidence type="ECO:0000256" key="1">
    <source>
        <dbReference type="SAM" id="Coils"/>
    </source>
</evidence>
<proteinExistence type="predicted"/>
<evidence type="ECO:0000313" key="3">
    <source>
        <dbReference type="Proteomes" id="UP000265200"/>
    </source>
</evidence>
<dbReference type="Proteomes" id="UP000265200">
    <property type="component" value="Chromosome 2"/>
</dbReference>
<evidence type="ECO:0000313" key="2">
    <source>
        <dbReference type="Ensembl" id="ENSORLP00015015570.1"/>
    </source>
</evidence>
<organism evidence="2 3">
    <name type="scientific">Oryzias latipes</name>
    <name type="common">Japanese rice fish</name>
    <name type="synonym">Japanese killifish</name>
    <dbReference type="NCBI Taxonomy" id="8090"/>
    <lineage>
        <taxon>Eukaryota</taxon>
        <taxon>Metazoa</taxon>
        <taxon>Chordata</taxon>
        <taxon>Craniata</taxon>
        <taxon>Vertebrata</taxon>
        <taxon>Euteleostomi</taxon>
        <taxon>Actinopterygii</taxon>
        <taxon>Neopterygii</taxon>
        <taxon>Teleostei</taxon>
        <taxon>Neoteleostei</taxon>
        <taxon>Acanthomorphata</taxon>
        <taxon>Ovalentaria</taxon>
        <taxon>Atherinomorphae</taxon>
        <taxon>Beloniformes</taxon>
        <taxon>Adrianichthyidae</taxon>
        <taxon>Oryziinae</taxon>
        <taxon>Oryzias</taxon>
    </lineage>
</organism>
<dbReference type="InterPro" id="IPR016024">
    <property type="entry name" value="ARM-type_fold"/>
</dbReference>
<reference evidence="2 3" key="2">
    <citation type="submission" date="2017-04" db="EMBL/GenBank/DDBJ databases">
        <title>CpG methylation of centromeres and impact of large insertions on vertebrate speciation.</title>
        <authorList>
            <person name="Ichikawa K."/>
            <person name="Yoshimura J."/>
            <person name="Morishita S."/>
        </authorList>
    </citation>
    <scope>NUCLEOTIDE SEQUENCE</scope>
    <source>
        <strain evidence="2 3">HSOK</strain>
    </source>
</reference>
<dbReference type="PANTHER" id="PTHR15434:SF2">
    <property type="entry name" value="HEAT SHOCK FACTOR 2-BINDING PROTEIN"/>
    <property type="match status" value="1"/>
</dbReference>
<name>A0A3P9I6M2_ORYLA</name>
<sequence>MAALSGGKPRRLKKDGFVCVRKRDLEKLTTEVMQLREFLPRVLNAELMETLQRAQGPETKKEQTEQERLRLEALHLKSRLEAVQTECQGEREEKLLLREQLWQSGEELQQQADFCSELGSAACGLLWSCSAREDTVMQWLADGKLLSFVSVSAQTLESFVKSLDEEVKDQSDDYNSHEHQFVLALVGTVTNVAAVACGRDFLCSSGQVLLETLMKLLEQMKPAFFPKLKVLMLMALYNVSININGLKIISGHKGLVRLIWTLLNGGHWEVSLHCLRLLQSLILEEYTHPHLGSSLLDQELRAHVSLLTSSAQPSLRATAQQTLQDLQSLKQVPRPFIGESRFELKAVHICEGSSIKLQPEAEDARFFPLFNLNLNRILS</sequence>
<reference key="1">
    <citation type="journal article" date="2007" name="Nature">
        <title>The medaka draft genome and insights into vertebrate genome evolution.</title>
        <authorList>
            <person name="Kasahara M."/>
            <person name="Naruse K."/>
            <person name="Sasaki S."/>
            <person name="Nakatani Y."/>
            <person name="Qu W."/>
            <person name="Ahsan B."/>
            <person name="Yamada T."/>
            <person name="Nagayasu Y."/>
            <person name="Doi K."/>
            <person name="Kasai Y."/>
            <person name="Jindo T."/>
            <person name="Kobayashi D."/>
            <person name="Shimada A."/>
            <person name="Toyoda A."/>
            <person name="Kuroki Y."/>
            <person name="Fujiyama A."/>
            <person name="Sasaki T."/>
            <person name="Shimizu A."/>
            <person name="Asakawa S."/>
            <person name="Shimizu N."/>
            <person name="Hashimoto S."/>
            <person name="Yang J."/>
            <person name="Lee Y."/>
            <person name="Matsushima K."/>
            <person name="Sugano S."/>
            <person name="Sakaizumi M."/>
            <person name="Narita T."/>
            <person name="Ohishi K."/>
            <person name="Haga S."/>
            <person name="Ohta F."/>
            <person name="Nomoto H."/>
            <person name="Nogata K."/>
            <person name="Morishita T."/>
            <person name="Endo T."/>
            <person name="Shin-I T."/>
            <person name="Takeda H."/>
            <person name="Morishita S."/>
            <person name="Kohara Y."/>
        </authorList>
    </citation>
    <scope>NUCLEOTIDE SEQUENCE [LARGE SCALE GENOMIC DNA]</scope>
    <source>
        <strain>Hd-rR</strain>
    </source>
</reference>
<dbReference type="InterPro" id="IPR011989">
    <property type="entry name" value="ARM-like"/>
</dbReference>
<dbReference type="SUPFAM" id="SSF48371">
    <property type="entry name" value="ARM repeat"/>
    <property type="match status" value="1"/>
</dbReference>
<dbReference type="AlphaFoldDB" id="A0A3P9I6M2"/>
<reference evidence="2" key="3">
    <citation type="submission" date="2025-08" db="UniProtKB">
        <authorList>
            <consortium name="Ensembl"/>
        </authorList>
    </citation>
    <scope>IDENTIFICATION</scope>
    <source>
        <strain evidence="2">HSOK</strain>
    </source>
</reference>